<dbReference type="PROSITE" id="PS50235">
    <property type="entry name" value="USP_3"/>
    <property type="match status" value="1"/>
</dbReference>
<dbReference type="InterPro" id="IPR050164">
    <property type="entry name" value="Peptidase_C19"/>
</dbReference>
<feature type="domain" description="USP" evidence="1">
    <location>
        <begin position="32"/>
        <end position="98"/>
    </location>
</feature>
<evidence type="ECO:0000313" key="3">
    <source>
        <dbReference type="Proteomes" id="UP000281553"/>
    </source>
</evidence>
<organism evidence="2 3">
    <name type="scientific">Dibothriocephalus latus</name>
    <name type="common">Fish tapeworm</name>
    <name type="synonym">Diphyllobothrium latum</name>
    <dbReference type="NCBI Taxonomy" id="60516"/>
    <lineage>
        <taxon>Eukaryota</taxon>
        <taxon>Metazoa</taxon>
        <taxon>Spiralia</taxon>
        <taxon>Lophotrochozoa</taxon>
        <taxon>Platyhelminthes</taxon>
        <taxon>Cestoda</taxon>
        <taxon>Eucestoda</taxon>
        <taxon>Diphyllobothriidea</taxon>
        <taxon>Diphyllobothriidae</taxon>
        <taxon>Dibothriocephalus</taxon>
    </lineage>
</organism>
<dbReference type="Gene3D" id="3.90.70.10">
    <property type="entry name" value="Cysteine proteinases"/>
    <property type="match status" value="1"/>
</dbReference>
<evidence type="ECO:0000313" key="2">
    <source>
        <dbReference type="EMBL" id="VDN45599.1"/>
    </source>
</evidence>
<dbReference type="GO" id="GO:0005829">
    <property type="term" value="C:cytosol"/>
    <property type="evidence" value="ECO:0007669"/>
    <property type="project" value="TreeGrafter"/>
</dbReference>
<dbReference type="Proteomes" id="UP000281553">
    <property type="component" value="Unassembled WGS sequence"/>
</dbReference>
<keyword evidence="3" id="KW-1185">Reference proteome</keyword>
<name>A0A3P7RXR3_DIBLA</name>
<dbReference type="GO" id="GO:0005634">
    <property type="term" value="C:nucleus"/>
    <property type="evidence" value="ECO:0007669"/>
    <property type="project" value="TreeGrafter"/>
</dbReference>
<dbReference type="AlphaFoldDB" id="A0A3P7RXR3"/>
<dbReference type="InterPro" id="IPR038765">
    <property type="entry name" value="Papain-like_cys_pep_sf"/>
</dbReference>
<gene>
    <name evidence="2" type="ORF">DILT_LOCUS19648</name>
</gene>
<dbReference type="SUPFAM" id="SSF54001">
    <property type="entry name" value="Cysteine proteinases"/>
    <property type="match status" value="1"/>
</dbReference>
<dbReference type="OrthoDB" id="47475at2759"/>
<sequence>MYRTARNEPIAAAESSSFQSCDLDLESDRATRGLVNMGNTCFLNVVVQALTHTPLLRDFLLADLHRCENPMRSRNCLACEMIRITQEVSHVLGDFANP</sequence>
<dbReference type="PANTHER" id="PTHR24006:SF937">
    <property type="entry name" value="UBIQUITIN CARBOXYL-TERMINAL HYDROLASE"/>
    <property type="match status" value="1"/>
</dbReference>
<dbReference type="EMBL" id="UYRU01117715">
    <property type="protein sequence ID" value="VDN45599.1"/>
    <property type="molecule type" value="Genomic_DNA"/>
</dbReference>
<dbReference type="PANTHER" id="PTHR24006">
    <property type="entry name" value="UBIQUITIN CARBOXYL-TERMINAL HYDROLASE"/>
    <property type="match status" value="1"/>
</dbReference>
<evidence type="ECO:0000259" key="1">
    <source>
        <dbReference type="PROSITE" id="PS50235"/>
    </source>
</evidence>
<reference evidence="2 3" key="1">
    <citation type="submission" date="2018-11" db="EMBL/GenBank/DDBJ databases">
        <authorList>
            <consortium name="Pathogen Informatics"/>
        </authorList>
    </citation>
    <scope>NUCLEOTIDE SEQUENCE [LARGE SCALE GENOMIC DNA]</scope>
</reference>
<accession>A0A3P7RXR3</accession>
<dbReference type="InterPro" id="IPR001394">
    <property type="entry name" value="Peptidase_C19_UCH"/>
</dbReference>
<dbReference type="InterPro" id="IPR028889">
    <property type="entry name" value="USP"/>
</dbReference>
<dbReference type="PROSITE" id="PS00972">
    <property type="entry name" value="USP_1"/>
    <property type="match status" value="1"/>
</dbReference>
<dbReference type="InterPro" id="IPR018200">
    <property type="entry name" value="USP_CS"/>
</dbReference>
<dbReference type="GO" id="GO:0004843">
    <property type="term" value="F:cysteine-type deubiquitinase activity"/>
    <property type="evidence" value="ECO:0007669"/>
    <property type="project" value="InterPro"/>
</dbReference>
<dbReference type="GO" id="GO:0016579">
    <property type="term" value="P:protein deubiquitination"/>
    <property type="evidence" value="ECO:0007669"/>
    <property type="project" value="InterPro"/>
</dbReference>
<protein>
    <recommendedName>
        <fullName evidence="1">USP domain-containing protein</fullName>
    </recommendedName>
</protein>
<proteinExistence type="predicted"/>
<dbReference type="Pfam" id="PF00443">
    <property type="entry name" value="UCH"/>
    <property type="match status" value="1"/>
</dbReference>